<gene>
    <name evidence="13" type="ORF">A3B90_00040</name>
</gene>
<dbReference type="PROSITE" id="PS51198">
    <property type="entry name" value="UVRD_HELICASE_ATP_BIND"/>
    <property type="match status" value="1"/>
</dbReference>
<dbReference type="GO" id="GO:0003677">
    <property type="term" value="F:DNA binding"/>
    <property type="evidence" value="ECO:0007669"/>
    <property type="project" value="InterPro"/>
</dbReference>
<keyword evidence="5 10" id="KW-0067">ATP-binding</keyword>
<evidence type="ECO:0000256" key="2">
    <source>
        <dbReference type="ARBA" id="ARBA00022741"/>
    </source>
</evidence>
<evidence type="ECO:0000256" key="10">
    <source>
        <dbReference type="PROSITE-ProRule" id="PRU00560"/>
    </source>
</evidence>
<dbReference type="Gene3D" id="1.10.10.160">
    <property type="match status" value="1"/>
</dbReference>
<feature type="domain" description="UvrD-like helicase C-terminal" evidence="12">
    <location>
        <begin position="291"/>
        <end position="576"/>
    </location>
</feature>
<dbReference type="Gene3D" id="3.40.50.300">
    <property type="entry name" value="P-loop containing nucleotide triphosphate hydrolases"/>
    <property type="match status" value="2"/>
</dbReference>
<dbReference type="EC" id="5.6.2.4" evidence="8"/>
<organism evidence="13 14">
    <name type="scientific">Candidatus Magasanikbacteria bacterium RIFCSPHIGHO2_02_FULL_41_13</name>
    <dbReference type="NCBI Taxonomy" id="1798676"/>
    <lineage>
        <taxon>Bacteria</taxon>
        <taxon>Candidatus Magasanikiibacteriota</taxon>
    </lineage>
</organism>
<comment type="similarity">
    <text evidence="1">Belongs to the helicase family. UvrD subfamily.</text>
</comment>
<evidence type="ECO:0000313" key="14">
    <source>
        <dbReference type="Proteomes" id="UP000178742"/>
    </source>
</evidence>
<evidence type="ECO:0000256" key="7">
    <source>
        <dbReference type="ARBA" id="ARBA00034617"/>
    </source>
</evidence>
<dbReference type="InterPro" id="IPR027417">
    <property type="entry name" value="P-loop_NTPase"/>
</dbReference>
<dbReference type="Proteomes" id="UP000178742">
    <property type="component" value="Unassembled WGS sequence"/>
</dbReference>
<comment type="catalytic activity">
    <reaction evidence="9">
        <text>ATP + H2O = ADP + phosphate + H(+)</text>
        <dbReference type="Rhea" id="RHEA:13065"/>
        <dbReference type="ChEBI" id="CHEBI:15377"/>
        <dbReference type="ChEBI" id="CHEBI:15378"/>
        <dbReference type="ChEBI" id="CHEBI:30616"/>
        <dbReference type="ChEBI" id="CHEBI:43474"/>
        <dbReference type="ChEBI" id="CHEBI:456216"/>
        <dbReference type="EC" id="5.6.2.4"/>
    </reaction>
</comment>
<evidence type="ECO:0000313" key="13">
    <source>
        <dbReference type="EMBL" id="OGH65896.1"/>
    </source>
</evidence>
<evidence type="ECO:0000256" key="8">
    <source>
        <dbReference type="ARBA" id="ARBA00034808"/>
    </source>
</evidence>
<comment type="caution">
    <text evidence="13">The sequence shown here is derived from an EMBL/GenBank/DDBJ whole genome shotgun (WGS) entry which is preliminary data.</text>
</comment>
<dbReference type="PANTHER" id="PTHR11070">
    <property type="entry name" value="UVRD / RECB / PCRA DNA HELICASE FAMILY MEMBER"/>
    <property type="match status" value="1"/>
</dbReference>
<dbReference type="CDD" id="cd17932">
    <property type="entry name" value="DEXQc_UvrD"/>
    <property type="match status" value="1"/>
</dbReference>
<proteinExistence type="inferred from homology"/>
<feature type="binding site" evidence="10">
    <location>
        <begin position="27"/>
        <end position="34"/>
    </location>
    <ligand>
        <name>ATP</name>
        <dbReference type="ChEBI" id="CHEBI:30616"/>
    </ligand>
</feature>
<dbReference type="InterPro" id="IPR013986">
    <property type="entry name" value="DExx_box_DNA_helicase_dom_sf"/>
</dbReference>
<evidence type="ECO:0000256" key="5">
    <source>
        <dbReference type="ARBA" id="ARBA00022840"/>
    </source>
</evidence>
<dbReference type="Gene3D" id="1.10.486.10">
    <property type="entry name" value="PCRA, domain 4"/>
    <property type="match status" value="1"/>
</dbReference>
<evidence type="ECO:0000256" key="1">
    <source>
        <dbReference type="ARBA" id="ARBA00009922"/>
    </source>
</evidence>
<dbReference type="InterPro" id="IPR014016">
    <property type="entry name" value="UvrD-like_ATP-bd"/>
</dbReference>
<comment type="catalytic activity">
    <reaction evidence="7">
        <text>Couples ATP hydrolysis with the unwinding of duplex DNA by translocating in the 3'-5' direction.</text>
        <dbReference type="EC" id="5.6.2.4"/>
    </reaction>
</comment>
<dbReference type="Pfam" id="PF13361">
    <property type="entry name" value="UvrD_C"/>
    <property type="match status" value="2"/>
</dbReference>
<evidence type="ECO:0000256" key="3">
    <source>
        <dbReference type="ARBA" id="ARBA00022801"/>
    </source>
</evidence>
<dbReference type="EMBL" id="MFPX01000028">
    <property type="protein sequence ID" value="OGH65896.1"/>
    <property type="molecule type" value="Genomic_DNA"/>
</dbReference>
<accession>A0A1F6M2Q1</accession>
<dbReference type="GO" id="GO:0016887">
    <property type="term" value="F:ATP hydrolysis activity"/>
    <property type="evidence" value="ECO:0007669"/>
    <property type="project" value="RHEA"/>
</dbReference>
<keyword evidence="3 10" id="KW-0378">Hydrolase</keyword>
<dbReference type="Pfam" id="PF00580">
    <property type="entry name" value="UvrD-helicase"/>
    <property type="match status" value="1"/>
</dbReference>
<keyword evidence="6" id="KW-0413">Isomerase</keyword>
<dbReference type="SUPFAM" id="SSF52540">
    <property type="entry name" value="P-loop containing nucleoside triphosphate hydrolases"/>
    <property type="match status" value="1"/>
</dbReference>
<protein>
    <recommendedName>
        <fullName evidence="8">DNA 3'-5' helicase</fullName>
        <ecNumber evidence="8">5.6.2.4</ecNumber>
    </recommendedName>
</protein>
<dbReference type="GO" id="GO:0005829">
    <property type="term" value="C:cytosol"/>
    <property type="evidence" value="ECO:0007669"/>
    <property type="project" value="TreeGrafter"/>
</dbReference>
<dbReference type="InterPro" id="IPR000212">
    <property type="entry name" value="DNA_helicase_UvrD/REP"/>
</dbReference>
<dbReference type="STRING" id="1798676.A3B90_00040"/>
<dbReference type="PROSITE" id="PS51217">
    <property type="entry name" value="UVRD_HELICASE_CTER"/>
    <property type="match status" value="1"/>
</dbReference>
<evidence type="ECO:0000256" key="4">
    <source>
        <dbReference type="ARBA" id="ARBA00022806"/>
    </source>
</evidence>
<evidence type="ECO:0000256" key="9">
    <source>
        <dbReference type="ARBA" id="ARBA00048988"/>
    </source>
</evidence>
<dbReference type="InterPro" id="IPR014017">
    <property type="entry name" value="DNA_helicase_UvrD-like_C"/>
</dbReference>
<keyword evidence="4 10" id="KW-0347">Helicase</keyword>
<evidence type="ECO:0000259" key="12">
    <source>
        <dbReference type="PROSITE" id="PS51217"/>
    </source>
</evidence>
<dbReference type="GO" id="GO:0043138">
    <property type="term" value="F:3'-5' DNA helicase activity"/>
    <property type="evidence" value="ECO:0007669"/>
    <property type="project" value="UniProtKB-EC"/>
</dbReference>
<dbReference type="CDD" id="cd18807">
    <property type="entry name" value="SF1_C_UvrD"/>
    <property type="match status" value="1"/>
</dbReference>
<feature type="domain" description="UvrD-like helicase ATP-binding" evidence="11">
    <location>
        <begin position="6"/>
        <end position="290"/>
    </location>
</feature>
<dbReference type="PANTHER" id="PTHR11070:SF3">
    <property type="entry name" value="DNA 3'-5' HELICASE"/>
    <property type="match status" value="1"/>
</dbReference>
<keyword evidence="2 10" id="KW-0547">Nucleotide-binding</keyword>
<reference evidence="13 14" key="1">
    <citation type="journal article" date="2016" name="Nat. Commun.">
        <title>Thousands of microbial genomes shed light on interconnected biogeochemical processes in an aquifer system.</title>
        <authorList>
            <person name="Anantharaman K."/>
            <person name="Brown C.T."/>
            <person name="Hug L.A."/>
            <person name="Sharon I."/>
            <person name="Castelle C.J."/>
            <person name="Probst A.J."/>
            <person name="Thomas B.C."/>
            <person name="Singh A."/>
            <person name="Wilkins M.J."/>
            <person name="Karaoz U."/>
            <person name="Brodie E.L."/>
            <person name="Williams K.H."/>
            <person name="Hubbard S.S."/>
            <person name="Banfield J.F."/>
        </authorList>
    </citation>
    <scope>NUCLEOTIDE SEQUENCE [LARGE SCALE GENOMIC DNA]</scope>
</reference>
<dbReference type="GO" id="GO:0005524">
    <property type="term" value="F:ATP binding"/>
    <property type="evidence" value="ECO:0007669"/>
    <property type="project" value="UniProtKB-UniRule"/>
</dbReference>
<sequence>MIDYKNELNGEQLRVVLHGDGACLVLAGAGSGKTRTITFRVAYLLEKNIAPENILLVTFTNKASREMISRVEGLMHGKVRLPWAGTFHHIGYRILAQYAGLLGYKQNFSILDSEDSKDILKQCLKEEGGDRSDKKFPSVTVVSSILSFARNAEKSLADVLEEKYPQWSDFVEMFGRLASEYEKKKKAANAMDFDDLLLNLRNLLQNSEAVRKKFASQFQYVLVDEYQDTNTIQASIIELFSSVHKNLLVVGDDAQSIYSFRAANIANILDFEKKYADAEVFRLETNYRSTPEILDLANEVIGNNINQYKKELRSIRKSEVRPEVQAYTDQREEAESVAQKIQDRIESGTPLKEIAVLFRASHHSQALEVELTKRHIAYDYRGGTRFFERAHIKDVLGFLRAFNNFEDTVAWSRILTMQTGIGPGAAEKIIAQLPVIASEQRERSNLGEGREIASPDSVGLAITAIGEALAARAKVGFKEFLNMWRHLEGSDGSPSGLIRAVLDSNYKNYLEREYPDYRERANDIEQLAIFAEKETDLSKFLAEAGLQENFARPQERDSHVVDEDKIVLSTIHQAKGLEWEAVFILNVSAGQFPSDRALNEDKGIEEERRLFYVAITRAKTYLHISYPLVSHMNFGALGGPSMFLEEIDKDLVESSALSGNSYFSDLDDEDEGITYIADEDEPFPSKPRPKITSFLKNIDEL</sequence>
<evidence type="ECO:0000259" key="11">
    <source>
        <dbReference type="PROSITE" id="PS51198"/>
    </source>
</evidence>
<dbReference type="GO" id="GO:0000725">
    <property type="term" value="P:recombinational repair"/>
    <property type="evidence" value="ECO:0007669"/>
    <property type="project" value="TreeGrafter"/>
</dbReference>
<name>A0A1F6M2Q1_9BACT</name>
<dbReference type="AlphaFoldDB" id="A0A1F6M2Q1"/>
<evidence type="ECO:0000256" key="6">
    <source>
        <dbReference type="ARBA" id="ARBA00023235"/>
    </source>
</evidence>